<dbReference type="CDD" id="cd09020">
    <property type="entry name" value="D-hex-6-P-epi_like"/>
    <property type="match status" value="1"/>
</dbReference>
<evidence type="ECO:0000313" key="9">
    <source>
        <dbReference type="Proteomes" id="UP000002258"/>
    </source>
</evidence>
<name>A3LZ59_PICST</name>
<feature type="active site" evidence="6">
    <location>
        <position position="162"/>
    </location>
</feature>
<dbReference type="SUPFAM" id="SSF74650">
    <property type="entry name" value="Galactose mutarotase-like"/>
    <property type="match status" value="1"/>
</dbReference>
<dbReference type="InterPro" id="IPR008183">
    <property type="entry name" value="Aldose_1/G6P_1-epimerase"/>
</dbReference>
<evidence type="ECO:0000256" key="1">
    <source>
        <dbReference type="ARBA" id="ARBA00001096"/>
    </source>
</evidence>
<dbReference type="PANTHER" id="PTHR11122:SF13">
    <property type="entry name" value="GLUCOSE-6-PHOSPHATE 1-EPIMERASE"/>
    <property type="match status" value="1"/>
</dbReference>
<evidence type="ECO:0000256" key="6">
    <source>
        <dbReference type="PIRSR" id="PIRSR016020-1"/>
    </source>
</evidence>
<dbReference type="AlphaFoldDB" id="A3LZ59"/>
<comment type="catalytic activity">
    <reaction evidence="1">
        <text>alpha-D-glucose 6-phosphate = beta-D-glucose 6-phosphate</text>
        <dbReference type="Rhea" id="RHEA:16249"/>
        <dbReference type="ChEBI" id="CHEBI:58225"/>
        <dbReference type="ChEBI" id="CHEBI:58247"/>
        <dbReference type="EC" id="5.1.3.15"/>
    </reaction>
</comment>
<dbReference type="RefSeq" id="XP_001386313.2">
    <property type="nucleotide sequence ID" value="XM_001386276.1"/>
</dbReference>
<dbReference type="Pfam" id="PF01263">
    <property type="entry name" value="Aldose_epim"/>
    <property type="match status" value="1"/>
</dbReference>
<dbReference type="Gene3D" id="2.70.98.10">
    <property type="match status" value="1"/>
</dbReference>
<dbReference type="InterPro" id="IPR025532">
    <property type="entry name" value="G6P_1-epimerase"/>
</dbReference>
<dbReference type="GO" id="GO:0030246">
    <property type="term" value="F:carbohydrate binding"/>
    <property type="evidence" value="ECO:0007669"/>
    <property type="project" value="UniProtKB-UniRule"/>
</dbReference>
<dbReference type="PANTHER" id="PTHR11122">
    <property type="entry name" value="APOSPORY-ASSOCIATED PROTEIN C-RELATED"/>
    <property type="match status" value="1"/>
</dbReference>
<keyword evidence="4 5" id="KW-0413">Isomerase</keyword>
<feature type="active site" evidence="6">
    <location>
        <position position="267"/>
    </location>
</feature>
<dbReference type="OMA" id="HPNDSHG"/>
<evidence type="ECO:0000256" key="5">
    <source>
        <dbReference type="PIRNR" id="PIRNR016020"/>
    </source>
</evidence>
<dbReference type="OrthoDB" id="1659429at2759"/>
<dbReference type="KEGG" id="pic:PICST_85423"/>
<sequence>MPVEDNDSQVVLTHPEDNSTTVTILKYGANVLSWKNKGKEQLWLSEGAKVDGSKPVRGGIPLVFPVFGKQKDANHPTFPLPQHGFARSSEWEFLGQTSANPPTVQFALSPEQVSSEALKLWGNGDYDFTLILTVSLELDKLTTEIEVENAGEKEFEFNWLFHTYFRVPDITDTLVNNLIDQKCFDQLLAEEYVEKSPIISFHEEFDRIYKKVDYGKTFQIIEFGKVLINVVRKNLPDAVVWNPWIKKSDGMADFLPKNGYLNMLCVEPGNVSDFVKLQKGEKWTGAQILTVGGEIKVQSNIY</sequence>
<dbReference type="FunCoup" id="A3LZ59">
    <property type="interactions" value="298"/>
</dbReference>
<keyword evidence="9" id="KW-1185">Reference proteome</keyword>
<accession>A3LZ59</accession>
<dbReference type="GeneID" id="4840446"/>
<dbReference type="InParanoid" id="A3LZ59"/>
<dbReference type="GO" id="GO:0005975">
    <property type="term" value="P:carbohydrate metabolic process"/>
    <property type="evidence" value="ECO:0007669"/>
    <property type="project" value="InterPro"/>
</dbReference>
<feature type="binding site" evidence="7">
    <location>
        <position position="57"/>
    </location>
    <ligand>
        <name>substrate</name>
    </ligand>
</feature>
<dbReference type="GO" id="GO:0005737">
    <property type="term" value="C:cytoplasm"/>
    <property type="evidence" value="ECO:0007669"/>
    <property type="project" value="TreeGrafter"/>
</dbReference>
<dbReference type="eggNOG" id="KOG1594">
    <property type="taxonomic scope" value="Eukaryota"/>
</dbReference>
<protein>
    <recommendedName>
        <fullName evidence="3 5">Glucose-6-phosphate 1-epimerase</fullName>
        <ecNumber evidence="3 5">5.1.3.15</ecNumber>
    </recommendedName>
</protein>
<organism evidence="8 9">
    <name type="scientific">Scheffersomyces stipitis (strain ATCC 58785 / CBS 6054 / NBRC 10063 / NRRL Y-11545)</name>
    <name type="common">Yeast</name>
    <name type="synonym">Pichia stipitis</name>
    <dbReference type="NCBI Taxonomy" id="322104"/>
    <lineage>
        <taxon>Eukaryota</taxon>
        <taxon>Fungi</taxon>
        <taxon>Dikarya</taxon>
        <taxon>Ascomycota</taxon>
        <taxon>Saccharomycotina</taxon>
        <taxon>Pichiomycetes</taxon>
        <taxon>Debaryomycetaceae</taxon>
        <taxon>Scheffersomyces</taxon>
    </lineage>
</organism>
<proteinExistence type="inferred from homology"/>
<evidence type="ECO:0000313" key="8">
    <source>
        <dbReference type="EMBL" id="ABN68284.2"/>
    </source>
</evidence>
<dbReference type="GO" id="GO:0047938">
    <property type="term" value="F:glucose-6-phosphate 1-epimerase activity"/>
    <property type="evidence" value="ECO:0007669"/>
    <property type="project" value="UniProtKB-UniRule"/>
</dbReference>
<dbReference type="PIRSF" id="PIRSF016020">
    <property type="entry name" value="PHexose_mutarotase"/>
    <property type="match status" value="1"/>
</dbReference>
<dbReference type="InterPro" id="IPR014718">
    <property type="entry name" value="GH-type_carb-bd"/>
</dbReference>
<comment type="function">
    <text evidence="5">Catalyzes the interconversion between the alpha and beta anomers from at least three hexose 6-phosphate sugars (Glc6P, Gal6P, and Man6P).</text>
</comment>
<dbReference type="InterPro" id="IPR011013">
    <property type="entry name" value="Gal_mutarotase_sf_dom"/>
</dbReference>
<gene>
    <name evidence="8" type="ORF">PICST_85423</name>
</gene>
<comment type="similarity">
    <text evidence="2 5">Belongs to the glucose-6-phosphate 1-epimerase family.</text>
</comment>
<dbReference type="STRING" id="322104.A3LZ59"/>
<dbReference type="Proteomes" id="UP000002258">
    <property type="component" value="Chromosome 7"/>
</dbReference>
<evidence type="ECO:0000256" key="7">
    <source>
        <dbReference type="PIRSR" id="PIRSR016020-2"/>
    </source>
</evidence>
<dbReference type="EMBL" id="CP000501">
    <property type="protein sequence ID" value="ABN68284.2"/>
    <property type="molecule type" value="Genomic_DNA"/>
</dbReference>
<evidence type="ECO:0000256" key="4">
    <source>
        <dbReference type="ARBA" id="ARBA00023235"/>
    </source>
</evidence>
<dbReference type="HOGENOM" id="CLU_048345_2_0_1"/>
<feature type="binding site" evidence="7">
    <location>
        <position position="82"/>
    </location>
    <ligand>
        <name>substrate</name>
    </ligand>
</feature>
<reference evidence="8 9" key="1">
    <citation type="journal article" date="2007" name="Nat. Biotechnol.">
        <title>Genome sequence of the lignocellulose-bioconverting and xylose-fermenting yeast Pichia stipitis.</title>
        <authorList>
            <person name="Jeffries T.W."/>
            <person name="Grigoriev I.V."/>
            <person name="Grimwood J."/>
            <person name="Laplaza J.M."/>
            <person name="Aerts A."/>
            <person name="Salamov A."/>
            <person name="Schmutz J."/>
            <person name="Lindquist E."/>
            <person name="Dehal P."/>
            <person name="Shapiro H."/>
            <person name="Jin Y.S."/>
            <person name="Passoth V."/>
            <person name="Richardson P.M."/>
        </authorList>
    </citation>
    <scope>NUCLEOTIDE SEQUENCE [LARGE SCALE GENOMIC DNA]</scope>
    <source>
        <strain evidence="9">ATCC 58785 / CBS 6054 / NBRC 10063 / NRRL Y-11545</strain>
    </source>
</reference>
<feature type="binding site" evidence="7">
    <location>
        <position position="87"/>
    </location>
    <ligand>
        <name>substrate</name>
    </ligand>
</feature>
<dbReference type="EC" id="5.1.3.15" evidence="3 5"/>
<evidence type="ECO:0000256" key="3">
    <source>
        <dbReference type="ARBA" id="ARBA00012083"/>
    </source>
</evidence>
<evidence type="ECO:0000256" key="2">
    <source>
        <dbReference type="ARBA" id="ARBA00005866"/>
    </source>
</evidence>